<dbReference type="InterPro" id="IPR003791">
    <property type="entry name" value="UPF0178"/>
</dbReference>
<comment type="similarity">
    <text evidence="1 2">Belongs to the UPF0178 family.</text>
</comment>
<protein>
    <recommendedName>
        <fullName evidence="2">UPF0178 protein BKP35_03935</fullName>
    </recommendedName>
</protein>
<dbReference type="AlphaFoldDB" id="A0A1S2LUV9"/>
<sequence length="153" mass="17299">MRNDVLTVYVDADSCPVKEEIGHLCKKYNKKLVFVASYAHEINPSLGAELVTVDSRAEEADLYIVNHCRRGDVVVTQDHGLAGLLLPKGVNVISPRGKIFLEEDMNELLFTRHLGKIQRRAGMKTKGPKKIKNEDILMFYEEFEKILSKLEGV</sequence>
<reference evidence="3 4" key="1">
    <citation type="submission" date="2016-10" db="EMBL/GenBank/DDBJ databases">
        <title>Draft genome sequences of four alkaliphilic bacteria belonging to the Anaerobacillus genus.</title>
        <authorList>
            <person name="Bassil N.M."/>
            <person name="Lloyd J.R."/>
        </authorList>
    </citation>
    <scope>NUCLEOTIDE SEQUENCE [LARGE SCALE GENOMIC DNA]</scope>
    <source>
        <strain evidence="3 4">DSM 15340</strain>
    </source>
</reference>
<dbReference type="PANTHER" id="PTHR35146:SF1">
    <property type="entry name" value="UPF0178 PROTEIN YAII"/>
    <property type="match status" value="1"/>
</dbReference>
<dbReference type="EMBL" id="MLQQ01000001">
    <property type="protein sequence ID" value="OIJ16136.1"/>
    <property type="molecule type" value="Genomic_DNA"/>
</dbReference>
<evidence type="ECO:0000313" key="4">
    <source>
        <dbReference type="Proteomes" id="UP000180098"/>
    </source>
</evidence>
<name>A0A1S2LUV9_9BACI</name>
<dbReference type="OrthoDB" id="9798918at2"/>
<dbReference type="PANTHER" id="PTHR35146">
    <property type="entry name" value="UPF0178 PROTEIN YAII"/>
    <property type="match status" value="1"/>
</dbReference>
<evidence type="ECO:0000256" key="1">
    <source>
        <dbReference type="ARBA" id="ARBA00008522"/>
    </source>
</evidence>
<dbReference type="RefSeq" id="WP_071312061.1">
    <property type="nucleotide sequence ID" value="NZ_MLQQ01000001.1"/>
</dbReference>
<dbReference type="Proteomes" id="UP000180098">
    <property type="component" value="Unassembled WGS sequence"/>
</dbReference>
<gene>
    <name evidence="3" type="ORF">BKP35_03935</name>
</gene>
<comment type="caution">
    <text evidence="3">The sequence shown here is derived from an EMBL/GenBank/DDBJ whole genome shotgun (WGS) entry which is preliminary data.</text>
</comment>
<proteinExistence type="inferred from homology"/>
<dbReference type="HAMAP" id="MF_00489">
    <property type="entry name" value="UPF0178"/>
    <property type="match status" value="1"/>
</dbReference>
<dbReference type="Pfam" id="PF02639">
    <property type="entry name" value="DUF188"/>
    <property type="match status" value="1"/>
</dbReference>
<organism evidence="3 4">
    <name type="scientific">Anaerobacillus arseniciselenatis</name>
    <dbReference type="NCBI Taxonomy" id="85682"/>
    <lineage>
        <taxon>Bacteria</taxon>
        <taxon>Bacillati</taxon>
        <taxon>Bacillota</taxon>
        <taxon>Bacilli</taxon>
        <taxon>Bacillales</taxon>
        <taxon>Bacillaceae</taxon>
        <taxon>Anaerobacillus</taxon>
    </lineage>
</organism>
<accession>A0A1S2LUV9</accession>
<evidence type="ECO:0000313" key="3">
    <source>
        <dbReference type="EMBL" id="OIJ16136.1"/>
    </source>
</evidence>
<dbReference type="CDD" id="cd18720">
    <property type="entry name" value="PIN_YqxD-like"/>
    <property type="match status" value="1"/>
</dbReference>
<keyword evidence="4" id="KW-1185">Reference proteome</keyword>
<evidence type="ECO:0000256" key="2">
    <source>
        <dbReference type="HAMAP-Rule" id="MF_00489"/>
    </source>
</evidence>